<comment type="caution">
    <text evidence="6">The sequence shown here is derived from an EMBL/GenBank/DDBJ whole genome shotgun (WGS) entry which is preliminary data.</text>
</comment>
<evidence type="ECO:0000313" key="7">
    <source>
        <dbReference type="Proteomes" id="UP000797356"/>
    </source>
</evidence>
<evidence type="ECO:0000256" key="2">
    <source>
        <dbReference type="ARBA" id="ARBA00022771"/>
    </source>
</evidence>
<keyword evidence="3" id="KW-0862">Zinc</keyword>
<dbReference type="InterPro" id="IPR011011">
    <property type="entry name" value="Znf_FYVE_PHD"/>
</dbReference>
<dbReference type="Gene3D" id="3.30.40.10">
    <property type="entry name" value="Zinc/RING finger domain, C3HC4 (zinc finger)"/>
    <property type="match status" value="1"/>
</dbReference>
<name>A0A8K0IQ81_COCNU</name>
<protein>
    <recommendedName>
        <fullName evidence="5">Zinc finger PHD-type domain-containing protein</fullName>
    </recommendedName>
</protein>
<dbReference type="InterPro" id="IPR001965">
    <property type="entry name" value="Znf_PHD"/>
</dbReference>
<dbReference type="GO" id="GO:0008270">
    <property type="term" value="F:zinc ion binding"/>
    <property type="evidence" value="ECO:0007669"/>
    <property type="project" value="UniProtKB-KW"/>
</dbReference>
<dbReference type="InterPro" id="IPR013083">
    <property type="entry name" value="Znf_RING/FYVE/PHD"/>
</dbReference>
<evidence type="ECO:0000256" key="3">
    <source>
        <dbReference type="ARBA" id="ARBA00022833"/>
    </source>
</evidence>
<dbReference type="EMBL" id="CM017883">
    <property type="protein sequence ID" value="KAG1365025.1"/>
    <property type="molecule type" value="Genomic_DNA"/>
</dbReference>
<evidence type="ECO:0000256" key="4">
    <source>
        <dbReference type="SAM" id="MobiDB-lite"/>
    </source>
</evidence>
<dbReference type="PANTHER" id="PTHR34451">
    <property type="entry name" value="PHD FINGER FAMILY PROTEIN"/>
    <property type="match status" value="1"/>
</dbReference>
<reference evidence="6" key="2">
    <citation type="submission" date="2019-07" db="EMBL/GenBank/DDBJ databases">
        <authorList>
            <person name="Yang Y."/>
            <person name="Bocs S."/>
            <person name="Baudouin L."/>
        </authorList>
    </citation>
    <scope>NUCLEOTIDE SEQUENCE</scope>
    <source>
        <tissue evidence="6">Spear leaf of Hainan Tall coconut</tissue>
    </source>
</reference>
<feature type="domain" description="Zinc finger PHD-type" evidence="5">
    <location>
        <begin position="61"/>
        <end position="112"/>
    </location>
</feature>
<gene>
    <name evidence="6" type="ORF">COCNU_12G000250</name>
</gene>
<dbReference type="InterPro" id="IPR019786">
    <property type="entry name" value="Zinc_finger_PHD-type_CS"/>
</dbReference>
<dbReference type="Proteomes" id="UP000797356">
    <property type="component" value="Chromosome 12"/>
</dbReference>
<evidence type="ECO:0000313" key="6">
    <source>
        <dbReference type="EMBL" id="KAG1365025.1"/>
    </source>
</evidence>
<feature type="region of interest" description="Disordered" evidence="4">
    <location>
        <begin position="288"/>
        <end position="308"/>
    </location>
</feature>
<proteinExistence type="predicted"/>
<organism evidence="6 7">
    <name type="scientific">Cocos nucifera</name>
    <name type="common">Coconut palm</name>
    <dbReference type="NCBI Taxonomy" id="13894"/>
    <lineage>
        <taxon>Eukaryota</taxon>
        <taxon>Viridiplantae</taxon>
        <taxon>Streptophyta</taxon>
        <taxon>Embryophyta</taxon>
        <taxon>Tracheophyta</taxon>
        <taxon>Spermatophyta</taxon>
        <taxon>Magnoliopsida</taxon>
        <taxon>Liliopsida</taxon>
        <taxon>Arecaceae</taxon>
        <taxon>Arecoideae</taxon>
        <taxon>Cocoseae</taxon>
        <taxon>Attaleinae</taxon>
        <taxon>Cocos</taxon>
    </lineage>
</organism>
<dbReference type="OrthoDB" id="692041at2759"/>
<feature type="region of interest" description="Disordered" evidence="4">
    <location>
        <begin position="1"/>
        <end position="24"/>
    </location>
</feature>
<reference evidence="6" key="1">
    <citation type="journal article" date="2017" name="Gigascience">
        <title>The genome draft of coconut (Cocos nucifera).</title>
        <authorList>
            <person name="Xiao Y."/>
            <person name="Xu P."/>
            <person name="Fan H."/>
            <person name="Baudouin L."/>
            <person name="Xia W."/>
            <person name="Bocs S."/>
            <person name="Xu J."/>
            <person name="Li Q."/>
            <person name="Guo A."/>
            <person name="Zhou L."/>
            <person name="Li J."/>
            <person name="Wu Y."/>
            <person name="Ma Z."/>
            <person name="Armero A."/>
            <person name="Issali A.E."/>
            <person name="Liu N."/>
            <person name="Peng M."/>
            <person name="Yang Y."/>
        </authorList>
    </citation>
    <scope>NUCLEOTIDE SEQUENCE</scope>
    <source>
        <tissue evidence="6">Spear leaf of Hainan Tall coconut</tissue>
    </source>
</reference>
<accession>A0A8K0IQ81</accession>
<keyword evidence="1" id="KW-0479">Metal-binding</keyword>
<keyword evidence="2" id="KW-0863">Zinc-finger</keyword>
<dbReference type="SMART" id="SM00249">
    <property type="entry name" value="PHD"/>
    <property type="match status" value="1"/>
</dbReference>
<evidence type="ECO:0000256" key="1">
    <source>
        <dbReference type="ARBA" id="ARBA00022723"/>
    </source>
</evidence>
<sequence length="321" mass="34705">MTTEAAATTLRRDPPPPPRPTGCGGDGCDARDPWPLHHVRHRTVFCRLCTSCVLKYHAGSFCTVCFKLFDGPPPPLPAPSAVVRCSRCPSIVHAACLPEADRASSFLCPSCSNPAGFSYFHVSKNGRHRSFDLTSAKVLLAAARLAAASMNRAAVALRAEAERKVREAALSRKRAREMLETVFTLSKMEKERKKKEANEAAVVPMPEVVEARDKIPKLGGTVAANVGQKRVQNRDTNRWTKFEEPMAMVPKPLQGVVDDKSKVSSLSGMQNHADHVDMKGKVRSLPRAGNHVSQMPSKEGGLLSSTPGAFVKEEAGVNGGC</sequence>
<keyword evidence="7" id="KW-1185">Reference proteome</keyword>
<dbReference type="PROSITE" id="PS01359">
    <property type="entry name" value="ZF_PHD_1"/>
    <property type="match status" value="1"/>
</dbReference>
<evidence type="ECO:0000259" key="5">
    <source>
        <dbReference type="SMART" id="SM00249"/>
    </source>
</evidence>
<dbReference type="SUPFAM" id="SSF57903">
    <property type="entry name" value="FYVE/PHD zinc finger"/>
    <property type="match status" value="1"/>
</dbReference>
<dbReference type="AlphaFoldDB" id="A0A8K0IQ81"/>
<dbReference type="PANTHER" id="PTHR34451:SF7">
    <property type="entry name" value="PHD FINGER FAMILY PROTEIN"/>
    <property type="match status" value="1"/>
</dbReference>